<dbReference type="EMBL" id="CP103416">
    <property type="protein sequence ID" value="UVW34740.1"/>
    <property type="molecule type" value="Genomic_DNA"/>
</dbReference>
<name>A0ABY5TN15_9GAMM</name>
<dbReference type="Proteomes" id="UP001059934">
    <property type="component" value="Chromosome"/>
</dbReference>
<evidence type="ECO:0000313" key="2">
    <source>
        <dbReference type="Proteomes" id="UP001059934"/>
    </source>
</evidence>
<dbReference type="Gene3D" id="2.115.10.20">
    <property type="entry name" value="Glycosyl hydrolase domain, family 43"/>
    <property type="match status" value="1"/>
</dbReference>
<evidence type="ECO:0000313" key="1">
    <source>
        <dbReference type="EMBL" id="UVW34740.1"/>
    </source>
</evidence>
<keyword evidence="2" id="KW-1185">Reference proteome</keyword>
<reference evidence="1" key="1">
    <citation type="submission" date="2022-08" db="EMBL/GenBank/DDBJ databases">
        <title>Catabolic pathway analysis in culturable SAR92 clade bacteria reveals their overlooked roles in DMSP degradation in coastal seas.</title>
        <authorList>
            <person name="He X."/>
            <person name="Zhang X."/>
            <person name="Zhang Y."/>
        </authorList>
    </citation>
    <scope>NUCLEOTIDE SEQUENCE</scope>
    <source>
        <strain evidence="1">H455</strain>
    </source>
</reference>
<gene>
    <name evidence="1" type="ORF">NYF23_12095</name>
</gene>
<protein>
    <submittedName>
        <fullName evidence="1">Uncharacterized protein</fullName>
    </submittedName>
</protein>
<dbReference type="InterPro" id="IPR023296">
    <property type="entry name" value="Glyco_hydro_beta-prop_sf"/>
</dbReference>
<organism evidence="1 2">
    <name type="scientific">SAR92 clade bacterium H455</name>
    <dbReference type="NCBI Taxonomy" id="2974818"/>
    <lineage>
        <taxon>Bacteria</taxon>
        <taxon>Pseudomonadati</taxon>
        <taxon>Pseudomonadota</taxon>
        <taxon>Gammaproteobacteria</taxon>
        <taxon>Cellvibrionales</taxon>
        <taxon>Porticoccaceae</taxon>
        <taxon>SAR92 clade</taxon>
    </lineage>
</organism>
<accession>A0ABY5TN15</accession>
<dbReference type="SUPFAM" id="SSF75005">
    <property type="entry name" value="Arabinanase/levansucrase/invertase"/>
    <property type="match status" value="1"/>
</dbReference>
<sequence>MFDRSLDMSSVDTQVFEGAIVHPELYLWDSWSYQEQGTMHLYCLAISRTKPNGEALLPAEKDNYPFHIRHFSSLDQGRRWKDEGCFQQPGKTSDGHDRRNVWSGSICLLPSGEKLAGFTGIFEIDDQRRYLQNISLATSSDRHIDSLLPSPLSCPIRDREEIVGLGYYLDTEDRLGSNDGEEGGPVMAWRDPFLFIDGDQRINVFWSAKSGPGVGVIAQGLIARDDEANSYRLETLYPPMSLPDGENFTQAELPKVYFDETQGMYYLIVSSCNRHFEGQPDSEVDKTIRLYKSDSMRGPWQIAVGDNSAIKGADGLFGMTVLEADFANDRLLCISPRTGSDDPAAAFTIGERFYLNLNTATVIR</sequence>
<proteinExistence type="predicted"/>